<name>A0A0U9HVQ2_9BACT</name>
<reference evidence="2" key="1">
    <citation type="submission" date="2016-01" db="EMBL/GenBank/DDBJ databases">
        <title>Draft genome sequence of Thermodesulfovibrio aggregans strain TGE-P1.</title>
        <authorList>
            <person name="Sekiguchi Y."/>
            <person name="Ohashi A."/>
            <person name="Matsuura N."/>
            <person name="Tourlousse M.D."/>
        </authorList>
    </citation>
    <scope>NUCLEOTIDE SEQUENCE [LARGE SCALE GENOMIC DNA]</scope>
    <source>
        <strain evidence="2">TGE-P1</strain>
    </source>
</reference>
<comment type="caution">
    <text evidence="1">The sequence shown here is derived from an EMBL/GenBank/DDBJ whole genome shotgun (WGS) entry which is preliminary data.</text>
</comment>
<keyword evidence="2" id="KW-1185">Reference proteome</keyword>
<dbReference type="STRING" id="86166.TAGGR_1679"/>
<dbReference type="Proteomes" id="UP000054976">
    <property type="component" value="Unassembled WGS sequence"/>
</dbReference>
<evidence type="ECO:0000313" key="1">
    <source>
        <dbReference type="EMBL" id="GAQ94495.1"/>
    </source>
</evidence>
<accession>A0A0U9HVQ2</accession>
<dbReference type="AlphaFoldDB" id="A0A0U9HVQ2"/>
<organism evidence="1 2">
    <name type="scientific">Thermodesulfovibrio aggregans</name>
    <dbReference type="NCBI Taxonomy" id="86166"/>
    <lineage>
        <taxon>Bacteria</taxon>
        <taxon>Pseudomonadati</taxon>
        <taxon>Nitrospirota</taxon>
        <taxon>Thermodesulfovibrionia</taxon>
        <taxon>Thermodesulfovibrionales</taxon>
        <taxon>Thermodesulfovibrionaceae</taxon>
        <taxon>Thermodesulfovibrio</taxon>
    </lineage>
</organism>
<dbReference type="Gene3D" id="1.10.3210.10">
    <property type="entry name" value="Hypothetical protein af1432"/>
    <property type="match status" value="1"/>
</dbReference>
<dbReference type="EMBL" id="BCNO01000001">
    <property type="protein sequence ID" value="GAQ94495.1"/>
    <property type="molecule type" value="Genomic_DNA"/>
</dbReference>
<proteinExistence type="predicted"/>
<evidence type="ECO:0008006" key="3">
    <source>
        <dbReference type="Google" id="ProtNLM"/>
    </source>
</evidence>
<gene>
    <name evidence="1" type="ORF">TAGGR_1679</name>
</gene>
<protein>
    <recommendedName>
        <fullName evidence="3">HD-GYP domain-containing protein</fullName>
    </recommendedName>
</protein>
<dbReference type="RefSeq" id="WP_059175942.1">
    <property type="nucleotide sequence ID" value="NZ_BCNO01000001.1"/>
</dbReference>
<sequence>MKIYRVCLHSTYSVVEHQYESHDGPRDHKVLTREKFSIANKILSLADIYSALMIDKPYRSSCDRALISSNIQSQTPRWLEAEFIKNLIEIKKFEKQSICYIKEGGKIYGTFNNR</sequence>
<evidence type="ECO:0000313" key="2">
    <source>
        <dbReference type="Proteomes" id="UP000054976"/>
    </source>
</evidence>